<dbReference type="InterPro" id="IPR045358">
    <property type="entry name" value="Ty3_capsid"/>
</dbReference>
<dbReference type="PROSITE" id="PS00141">
    <property type="entry name" value="ASP_PROTEASE"/>
    <property type="match status" value="1"/>
</dbReference>
<name>G8C1K7_TETPH</name>
<dbReference type="PANTHER" id="PTHR46888:SF11">
    <property type="entry name" value="SCAN BOX DOMAIN-CONTAINING PROTEIN"/>
    <property type="match status" value="1"/>
</dbReference>
<dbReference type="InterPro" id="IPR036875">
    <property type="entry name" value="Znf_CCHC_sf"/>
</dbReference>
<dbReference type="GO" id="GO:0006508">
    <property type="term" value="P:proteolysis"/>
    <property type="evidence" value="ECO:0007669"/>
    <property type="project" value="InterPro"/>
</dbReference>
<dbReference type="AlphaFoldDB" id="G8C1K7"/>
<evidence type="ECO:0000256" key="2">
    <source>
        <dbReference type="PROSITE-ProRule" id="PRU00047"/>
    </source>
</evidence>
<keyword evidence="1" id="KW-0378">Hydrolase</keyword>
<organism evidence="4 5">
    <name type="scientific">Tetrapisispora phaffii (strain ATCC 24235 / CBS 4417 / NBRC 1672 / NRRL Y-8282 / UCD 70-5)</name>
    <name type="common">Yeast</name>
    <name type="synonym">Fabospora phaffii</name>
    <dbReference type="NCBI Taxonomy" id="1071381"/>
    <lineage>
        <taxon>Eukaryota</taxon>
        <taxon>Fungi</taxon>
        <taxon>Dikarya</taxon>
        <taxon>Ascomycota</taxon>
        <taxon>Saccharomycotina</taxon>
        <taxon>Saccharomycetes</taxon>
        <taxon>Saccharomycetales</taxon>
        <taxon>Saccharomycetaceae</taxon>
        <taxon>Tetrapisispora</taxon>
    </lineage>
</organism>
<dbReference type="GeneID" id="11530636"/>
<dbReference type="InterPro" id="IPR001878">
    <property type="entry name" value="Znf_CCHC"/>
</dbReference>
<dbReference type="InterPro" id="IPR001969">
    <property type="entry name" value="Aspartic_peptidase_AS"/>
</dbReference>
<evidence type="ECO:0000259" key="3">
    <source>
        <dbReference type="PROSITE" id="PS50158"/>
    </source>
</evidence>
<dbReference type="STRING" id="1071381.G8C1K7"/>
<dbReference type="OrthoDB" id="5600552at2759"/>
<keyword evidence="1" id="KW-0064">Aspartyl protease</keyword>
<evidence type="ECO:0000313" key="4">
    <source>
        <dbReference type="EMBL" id="CCE66035.1"/>
    </source>
</evidence>
<keyword evidence="2" id="KW-0479">Metal-binding</keyword>
<dbReference type="eggNOG" id="KOG0017">
    <property type="taxonomic scope" value="Eukaryota"/>
</dbReference>
<dbReference type="SUPFAM" id="SSF57756">
    <property type="entry name" value="Retrovirus zinc finger-like domains"/>
    <property type="match status" value="1"/>
</dbReference>
<dbReference type="Pfam" id="PF12384">
    <property type="entry name" value="Peptidase_A2B"/>
    <property type="match status" value="1"/>
</dbReference>
<dbReference type="Proteomes" id="UP000005666">
    <property type="component" value="Chromosome 15"/>
</dbReference>
<dbReference type="HOGENOM" id="CLU_593364_0_0_1"/>
<dbReference type="SUPFAM" id="SSF50630">
    <property type="entry name" value="Acid proteases"/>
    <property type="match status" value="1"/>
</dbReference>
<dbReference type="GO" id="GO:0008270">
    <property type="term" value="F:zinc ion binding"/>
    <property type="evidence" value="ECO:0007669"/>
    <property type="project" value="UniProtKB-KW"/>
</dbReference>
<dbReference type="RefSeq" id="XP_003688469.1">
    <property type="nucleotide sequence ID" value="XM_003688421.1"/>
</dbReference>
<dbReference type="GO" id="GO:0004190">
    <property type="term" value="F:aspartic-type endopeptidase activity"/>
    <property type="evidence" value="ECO:0007669"/>
    <property type="project" value="UniProtKB-KW"/>
</dbReference>
<dbReference type="PANTHER" id="PTHR46888">
    <property type="entry name" value="ZINC KNUCKLE DOMAINCONTAINING PROTEIN-RELATED"/>
    <property type="match status" value="1"/>
</dbReference>
<dbReference type="GO" id="GO:0003676">
    <property type="term" value="F:nucleic acid binding"/>
    <property type="evidence" value="ECO:0007669"/>
    <property type="project" value="InterPro"/>
</dbReference>
<protein>
    <recommendedName>
        <fullName evidence="3">CCHC-type domain-containing protein</fullName>
    </recommendedName>
</protein>
<keyword evidence="5" id="KW-1185">Reference proteome</keyword>
<dbReference type="InterPro" id="IPR024650">
    <property type="entry name" value="Peptidase_A2B"/>
</dbReference>
<dbReference type="InterPro" id="IPR021109">
    <property type="entry name" value="Peptidase_aspartic_dom_sf"/>
</dbReference>
<dbReference type="Gene3D" id="2.40.70.10">
    <property type="entry name" value="Acid Proteases"/>
    <property type="match status" value="1"/>
</dbReference>
<sequence length="461" mass="51818">MLSDFEKRFRKYTDPNKVLNSINQLSEARLGIEKLNSEFRRLWKMMPPDHWTEKGAMAIYMRLFNQNTYHLVLIHSPQSLTKMMDAAYETIAITGRFAEPSRLDAPRYDNDGDYLMAAIQSRTKNPSARTIRNATREDCRRLNLCFYCKKPGHRLSECKKRLARNNASSSNNAVLDQSKKSDEVYNSSKTLYPIINTILNPVVGTTLTTQLTVQGTQLNVLLDSGSPTSFIRKDIVQKLKLPYHEASPFSFKGFTSNEIKHTSLAAQIPVSTTNQVITIWAYIMNHMEHDLLIGNPILDKYPTLKEGPRIESAESAESVKSLKSLKSVKSAKFVKSESLKSVKSAKFVKSESLKSEPLKSEPLTSESLKTAKEAKSEMLECINPEPAEILKPVESIMARQSEIAEEAQEQHLSTISEPNLDNAILNNPGLISDIETATMMVCIKKVSQSEDMTLLTSCPMS</sequence>
<feature type="domain" description="CCHC-type" evidence="3">
    <location>
        <begin position="145"/>
        <end position="160"/>
    </location>
</feature>
<keyword evidence="1" id="KW-0645">Protease</keyword>
<dbReference type="Pfam" id="PF19259">
    <property type="entry name" value="Ty3_capsid"/>
    <property type="match status" value="1"/>
</dbReference>
<proteinExistence type="predicted"/>
<gene>
    <name evidence="4" type="primary">TPHA0O00660</name>
    <name evidence="4" type="ordered locus">TPHA_0O00660</name>
</gene>
<dbReference type="EMBL" id="HE612870">
    <property type="protein sequence ID" value="CCE66035.1"/>
    <property type="molecule type" value="Genomic_DNA"/>
</dbReference>
<dbReference type="SMART" id="SM00343">
    <property type="entry name" value="ZnF_C2HC"/>
    <property type="match status" value="1"/>
</dbReference>
<evidence type="ECO:0000256" key="1">
    <source>
        <dbReference type="ARBA" id="ARBA00022750"/>
    </source>
</evidence>
<dbReference type="CDD" id="cd00303">
    <property type="entry name" value="retropepsin_like"/>
    <property type="match status" value="1"/>
</dbReference>
<dbReference type="PROSITE" id="PS50158">
    <property type="entry name" value="ZF_CCHC"/>
    <property type="match status" value="1"/>
</dbReference>
<keyword evidence="2" id="KW-0863">Zinc-finger</keyword>
<accession>G8C1K7</accession>
<keyword evidence="2" id="KW-0862">Zinc</keyword>
<reference evidence="4 5" key="1">
    <citation type="journal article" date="2011" name="Proc. Natl. Acad. Sci. U.S.A.">
        <title>Evolutionary erosion of yeast sex chromosomes by mating-type switching accidents.</title>
        <authorList>
            <person name="Gordon J.L."/>
            <person name="Armisen D."/>
            <person name="Proux-Wera E."/>
            <person name="Oheigeartaigh S.S."/>
            <person name="Byrne K.P."/>
            <person name="Wolfe K.H."/>
        </authorList>
    </citation>
    <scope>NUCLEOTIDE SEQUENCE [LARGE SCALE GENOMIC DNA]</scope>
    <source>
        <strain evidence="5">ATCC 24235 / CBS 4417 / NBRC 1672 / NRRL Y-8282 / UCD 70-5</strain>
    </source>
</reference>
<dbReference type="KEGG" id="tpf:TPHA_0O00660"/>
<evidence type="ECO:0000313" key="5">
    <source>
        <dbReference type="Proteomes" id="UP000005666"/>
    </source>
</evidence>